<keyword evidence="2" id="KW-1185">Reference proteome</keyword>
<dbReference type="GeneID" id="111254386"/>
<dbReference type="AlphaFoldDB" id="A0A7M7KRH7"/>
<name>A0A7M7KRH7_VARDE</name>
<dbReference type="KEGG" id="vde:111254386"/>
<dbReference type="Proteomes" id="UP000594260">
    <property type="component" value="Unplaced"/>
</dbReference>
<dbReference type="InParanoid" id="A0A7M7KRH7"/>
<organism evidence="1 2">
    <name type="scientific">Varroa destructor</name>
    <name type="common">Honeybee mite</name>
    <dbReference type="NCBI Taxonomy" id="109461"/>
    <lineage>
        <taxon>Eukaryota</taxon>
        <taxon>Metazoa</taxon>
        <taxon>Ecdysozoa</taxon>
        <taxon>Arthropoda</taxon>
        <taxon>Chelicerata</taxon>
        <taxon>Arachnida</taxon>
        <taxon>Acari</taxon>
        <taxon>Parasitiformes</taxon>
        <taxon>Mesostigmata</taxon>
        <taxon>Gamasina</taxon>
        <taxon>Dermanyssoidea</taxon>
        <taxon>Varroidae</taxon>
        <taxon>Varroa</taxon>
    </lineage>
</organism>
<dbReference type="RefSeq" id="XP_022670887.1">
    <property type="nucleotide sequence ID" value="XM_022815152.1"/>
</dbReference>
<dbReference type="EnsemblMetazoa" id="XM_022815155">
    <property type="protein sequence ID" value="XP_022670890"/>
    <property type="gene ID" value="LOC111254386"/>
</dbReference>
<dbReference type="EnsemblMetazoa" id="XM_022815152">
    <property type="protein sequence ID" value="XP_022670887"/>
    <property type="gene ID" value="LOC111254386"/>
</dbReference>
<evidence type="ECO:0000313" key="1">
    <source>
        <dbReference type="EnsemblMetazoa" id="XP_022670890"/>
    </source>
</evidence>
<dbReference type="OrthoDB" id="10530426at2759"/>
<dbReference type="RefSeq" id="XP_022670891.1">
    <property type="nucleotide sequence ID" value="XM_022815156.1"/>
</dbReference>
<sequence>MPKIVARFLKSIKQIKRLAKFAKMSRPKCNDEIIWSLTPEEPDGVFAGLRVDERSKNVPFRLLRKEDIVNAICRMLNRPYRKFDSDKPERSQQRRLRFKLPIGPKARKKSRKQKRMSVIRKHAKYTAHYLAMGVASSAAGYGIPPGFNPNAFISADQQHEYPETYTLQQLYWMTQHKRDLHALANTSMI</sequence>
<evidence type="ECO:0000313" key="2">
    <source>
        <dbReference type="Proteomes" id="UP000594260"/>
    </source>
</evidence>
<accession>A0A7M7KRH7</accession>
<dbReference type="RefSeq" id="XP_022670888.1">
    <property type="nucleotide sequence ID" value="XM_022815153.1"/>
</dbReference>
<dbReference type="RefSeq" id="XP_022670889.1">
    <property type="nucleotide sequence ID" value="XM_022815154.1"/>
</dbReference>
<dbReference type="RefSeq" id="XP_022670890.1">
    <property type="nucleotide sequence ID" value="XM_022815155.1"/>
</dbReference>
<dbReference type="EnsemblMetazoa" id="XM_022815153">
    <property type="protein sequence ID" value="XP_022670888"/>
    <property type="gene ID" value="LOC111254386"/>
</dbReference>
<dbReference type="EnsemblMetazoa" id="XM_022815151">
    <property type="protein sequence ID" value="XP_022670886"/>
    <property type="gene ID" value="LOC111254386"/>
</dbReference>
<dbReference type="EnsemblMetazoa" id="XM_022815156">
    <property type="protein sequence ID" value="XP_022670891"/>
    <property type="gene ID" value="LOC111254386"/>
</dbReference>
<dbReference type="EnsemblMetazoa" id="XM_022815154">
    <property type="protein sequence ID" value="XP_022670889"/>
    <property type="gene ID" value="LOC111254386"/>
</dbReference>
<proteinExistence type="predicted"/>
<dbReference type="RefSeq" id="XP_022670886.1">
    <property type="nucleotide sequence ID" value="XM_022815151.1"/>
</dbReference>
<reference evidence="1" key="1">
    <citation type="submission" date="2021-01" db="UniProtKB">
        <authorList>
            <consortium name="EnsemblMetazoa"/>
        </authorList>
    </citation>
    <scope>IDENTIFICATION</scope>
</reference>
<protein>
    <submittedName>
        <fullName evidence="1">Uncharacterized protein</fullName>
    </submittedName>
</protein>